<keyword evidence="2 6" id="KW-0812">Transmembrane</keyword>
<feature type="transmembrane region" description="Helical" evidence="6">
    <location>
        <begin position="164"/>
        <end position="184"/>
    </location>
</feature>
<feature type="transmembrane region" description="Helical" evidence="6">
    <location>
        <begin position="130"/>
        <end position="152"/>
    </location>
</feature>
<dbReference type="KEGG" id="bmei:Spa11_29340"/>
<accession>A0A518KAB6</accession>
<dbReference type="PANTHER" id="PTHR11040:SF44">
    <property type="entry name" value="PROTEIN ZNTC-RELATED"/>
    <property type="match status" value="1"/>
</dbReference>
<name>A0A518KAB6_9BACT</name>
<feature type="transmembrane region" description="Helical" evidence="6">
    <location>
        <begin position="68"/>
        <end position="87"/>
    </location>
</feature>
<evidence type="ECO:0000256" key="5">
    <source>
        <dbReference type="SAM" id="MobiDB-lite"/>
    </source>
</evidence>
<feature type="transmembrane region" description="Helical" evidence="6">
    <location>
        <begin position="38"/>
        <end position="56"/>
    </location>
</feature>
<evidence type="ECO:0000256" key="3">
    <source>
        <dbReference type="ARBA" id="ARBA00022989"/>
    </source>
</evidence>
<organism evidence="7 8">
    <name type="scientific">Botrimarina mediterranea</name>
    <dbReference type="NCBI Taxonomy" id="2528022"/>
    <lineage>
        <taxon>Bacteria</taxon>
        <taxon>Pseudomonadati</taxon>
        <taxon>Planctomycetota</taxon>
        <taxon>Planctomycetia</taxon>
        <taxon>Pirellulales</taxon>
        <taxon>Lacipirellulaceae</taxon>
        <taxon>Botrimarina</taxon>
    </lineage>
</organism>
<dbReference type="PANTHER" id="PTHR11040">
    <property type="entry name" value="ZINC/IRON TRANSPORTER"/>
    <property type="match status" value="1"/>
</dbReference>
<dbReference type="EMBL" id="CP036349">
    <property type="protein sequence ID" value="QDV74726.1"/>
    <property type="molecule type" value="Genomic_DNA"/>
</dbReference>
<proteinExistence type="predicted"/>
<dbReference type="AlphaFoldDB" id="A0A518KAB6"/>
<evidence type="ECO:0000256" key="6">
    <source>
        <dbReference type="SAM" id="Phobius"/>
    </source>
</evidence>
<feature type="transmembrane region" description="Helical" evidence="6">
    <location>
        <begin position="227"/>
        <end position="249"/>
    </location>
</feature>
<comment type="subcellular location">
    <subcellularLocation>
        <location evidence="1">Membrane</location>
        <topology evidence="1">Multi-pass membrane protein</topology>
    </subcellularLocation>
</comment>
<sequence>MSTDYVLLTYYCIAIVAASIAGGLVPRWLRFSHRRTELIVSFVAGTMLGVAMLHLLPHALAASAPGPGATLAVFRWTIAGFLVMFLIERFFCFHHHEADEDPAAHHHDHEDHPDCGHEHSHSEHTPEMTWSGAAMGLTLHTLLSGVALAASVRHTPDEVWLPGLGAFIAIVLHKPLDAMTIAVLMGKDKWGPGAQALVNGLFALAVPAGVALYVLGLSPVGESGPSAGVAAGVAFSAGVFLCVAMSDLLPELQFHHHDRIALSAAVLAGLGVAELAQRLETHSHGPTPGPTPTAIESPLDPPTTRLD</sequence>
<keyword evidence="4 6" id="KW-0472">Membrane</keyword>
<dbReference type="GO" id="GO:0016020">
    <property type="term" value="C:membrane"/>
    <property type="evidence" value="ECO:0007669"/>
    <property type="project" value="UniProtKB-SubCell"/>
</dbReference>
<keyword evidence="3 6" id="KW-1133">Transmembrane helix</keyword>
<evidence type="ECO:0000256" key="1">
    <source>
        <dbReference type="ARBA" id="ARBA00004141"/>
    </source>
</evidence>
<dbReference type="Proteomes" id="UP000316426">
    <property type="component" value="Chromosome"/>
</dbReference>
<evidence type="ECO:0000313" key="8">
    <source>
        <dbReference type="Proteomes" id="UP000316426"/>
    </source>
</evidence>
<dbReference type="GO" id="GO:0005385">
    <property type="term" value="F:zinc ion transmembrane transporter activity"/>
    <property type="evidence" value="ECO:0007669"/>
    <property type="project" value="TreeGrafter"/>
</dbReference>
<evidence type="ECO:0000313" key="7">
    <source>
        <dbReference type="EMBL" id="QDV74726.1"/>
    </source>
</evidence>
<evidence type="ECO:0000256" key="4">
    <source>
        <dbReference type="ARBA" id="ARBA00023136"/>
    </source>
</evidence>
<gene>
    <name evidence="7" type="ORF">Spa11_29340</name>
</gene>
<dbReference type="Pfam" id="PF02535">
    <property type="entry name" value="Zip"/>
    <property type="match status" value="1"/>
</dbReference>
<feature type="transmembrane region" description="Helical" evidence="6">
    <location>
        <begin position="6"/>
        <end position="26"/>
    </location>
</feature>
<feature type="region of interest" description="Disordered" evidence="5">
    <location>
        <begin position="281"/>
        <end position="307"/>
    </location>
</feature>
<protein>
    <submittedName>
        <fullName evidence="7">Zinc transporter ZupT</fullName>
    </submittedName>
</protein>
<keyword evidence="8" id="KW-1185">Reference proteome</keyword>
<evidence type="ECO:0000256" key="2">
    <source>
        <dbReference type="ARBA" id="ARBA00022692"/>
    </source>
</evidence>
<feature type="transmembrane region" description="Helical" evidence="6">
    <location>
        <begin position="196"/>
        <end position="215"/>
    </location>
</feature>
<dbReference type="InterPro" id="IPR003689">
    <property type="entry name" value="ZIP"/>
</dbReference>
<feature type="region of interest" description="Disordered" evidence="5">
    <location>
        <begin position="102"/>
        <end position="126"/>
    </location>
</feature>
<reference evidence="7 8" key="1">
    <citation type="submission" date="2019-02" db="EMBL/GenBank/DDBJ databases">
        <title>Deep-cultivation of Planctomycetes and their phenomic and genomic characterization uncovers novel biology.</title>
        <authorList>
            <person name="Wiegand S."/>
            <person name="Jogler M."/>
            <person name="Boedeker C."/>
            <person name="Pinto D."/>
            <person name="Vollmers J."/>
            <person name="Rivas-Marin E."/>
            <person name="Kohn T."/>
            <person name="Peeters S.H."/>
            <person name="Heuer A."/>
            <person name="Rast P."/>
            <person name="Oberbeckmann S."/>
            <person name="Bunk B."/>
            <person name="Jeske O."/>
            <person name="Meyerdierks A."/>
            <person name="Storesund J.E."/>
            <person name="Kallscheuer N."/>
            <person name="Luecker S."/>
            <person name="Lage O.M."/>
            <person name="Pohl T."/>
            <person name="Merkel B.J."/>
            <person name="Hornburger P."/>
            <person name="Mueller R.-W."/>
            <person name="Bruemmer F."/>
            <person name="Labrenz M."/>
            <person name="Spormann A.M."/>
            <person name="Op den Camp H."/>
            <person name="Overmann J."/>
            <person name="Amann R."/>
            <person name="Jetten M.S.M."/>
            <person name="Mascher T."/>
            <person name="Medema M.H."/>
            <person name="Devos D.P."/>
            <person name="Kaster A.-K."/>
            <person name="Ovreas L."/>
            <person name="Rohde M."/>
            <person name="Galperin M.Y."/>
            <person name="Jogler C."/>
        </authorList>
    </citation>
    <scope>NUCLEOTIDE SEQUENCE [LARGE SCALE GENOMIC DNA]</scope>
    <source>
        <strain evidence="7 8">Spa11</strain>
    </source>
</reference>
<dbReference type="RefSeq" id="WP_197529410.1">
    <property type="nucleotide sequence ID" value="NZ_CP036349.1"/>
</dbReference>